<dbReference type="InterPro" id="IPR032816">
    <property type="entry name" value="VTT_dom"/>
</dbReference>
<feature type="transmembrane region" description="Helical" evidence="6">
    <location>
        <begin position="20"/>
        <end position="43"/>
    </location>
</feature>
<feature type="domain" description="VTT" evidence="7">
    <location>
        <begin position="39"/>
        <end position="156"/>
    </location>
</feature>
<dbReference type="STRING" id="690567.1873"/>
<dbReference type="GO" id="GO:0005886">
    <property type="term" value="C:plasma membrane"/>
    <property type="evidence" value="ECO:0007669"/>
    <property type="project" value="UniProtKB-SubCell"/>
</dbReference>
<feature type="transmembrane region" description="Helical" evidence="6">
    <location>
        <begin position="166"/>
        <end position="185"/>
    </location>
</feature>
<keyword evidence="9" id="KW-1185">Reference proteome</keyword>
<feature type="transmembrane region" description="Helical" evidence="6">
    <location>
        <begin position="104"/>
        <end position="123"/>
    </location>
</feature>
<keyword evidence="3 6" id="KW-0812">Transmembrane</keyword>
<evidence type="ECO:0000259" key="7">
    <source>
        <dbReference type="Pfam" id="PF09335"/>
    </source>
</evidence>
<evidence type="ECO:0000256" key="6">
    <source>
        <dbReference type="RuleBase" id="RU366058"/>
    </source>
</evidence>
<comment type="subcellular location">
    <subcellularLocation>
        <location evidence="1 6">Cell membrane</location>
        <topology evidence="1 6">Multi-pass membrane protein</topology>
    </subcellularLocation>
</comment>
<dbReference type="RefSeq" id="WP_052729701.1">
    <property type="nucleotide sequence ID" value="NZ_CGIH01000029.1"/>
</dbReference>
<dbReference type="PANTHER" id="PTHR12677:SF59">
    <property type="entry name" value="GOLGI APPARATUS MEMBRANE PROTEIN TVP38-RELATED"/>
    <property type="match status" value="1"/>
</dbReference>
<gene>
    <name evidence="8" type="ORF">1873</name>
</gene>
<organism evidence="8 9">
    <name type="scientific">Syntrophomonas zehnderi OL-4</name>
    <dbReference type="NCBI Taxonomy" id="690567"/>
    <lineage>
        <taxon>Bacteria</taxon>
        <taxon>Bacillati</taxon>
        <taxon>Bacillota</taxon>
        <taxon>Clostridia</taxon>
        <taxon>Eubacteriales</taxon>
        <taxon>Syntrophomonadaceae</taxon>
        <taxon>Syntrophomonas</taxon>
    </lineage>
</organism>
<dbReference type="EMBL" id="CGIH01000029">
    <property type="protein sequence ID" value="CFX78280.1"/>
    <property type="molecule type" value="Genomic_DNA"/>
</dbReference>
<evidence type="ECO:0000256" key="4">
    <source>
        <dbReference type="ARBA" id="ARBA00022989"/>
    </source>
</evidence>
<keyword evidence="2 6" id="KW-1003">Cell membrane</keyword>
<dbReference type="InterPro" id="IPR015414">
    <property type="entry name" value="TMEM64"/>
</dbReference>
<dbReference type="Pfam" id="PF09335">
    <property type="entry name" value="VTT_dom"/>
    <property type="match status" value="1"/>
</dbReference>
<feature type="transmembrane region" description="Helical" evidence="6">
    <location>
        <begin position="135"/>
        <end position="154"/>
    </location>
</feature>
<accession>A0A0E4C8Z5</accession>
<keyword evidence="4 6" id="KW-1133">Transmembrane helix</keyword>
<evidence type="ECO:0000256" key="2">
    <source>
        <dbReference type="ARBA" id="ARBA00022475"/>
    </source>
</evidence>
<dbReference type="OrthoDB" id="9812980at2"/>
<evidence type="ECO:0000256" key="3">
    <source>
        <dbReference type="ARBA" id="ARBA00022692"/>
    </source>
</evidence>
<evidence type="ECO:0000256" key="1">
    <source>
        <dbReference type="ARBA" id="ARBA00004651"/>
    </source>
</evidence>
<evidence type="ECO:0000256" key="5">
    <source>
        <dbReference type="ARBA" id="ARBA00023136"/>
    </source>
</evidence>
<feature type="transmembrane region" description="Helical" evidence="6">
    <location>
        <begin position="55"/>
        <end position="75"/>
    </location>
</feature>
<proteinExistence type="inferred from homology"/>
<reference evidence="8 9" key="1">
    <citation type="submission" date="2015-03" db="EMBL/GenBank/DDBJ databases">
        <authorList>
            <person name="Murphy D."/>
        </authorList>
    </citation>
    <scope>NUCLEOTIDE SEQUENCE [LARGE SCALE GENOMIC DNA]</scope>
    <source>
        <strain evidence="8 9">OL-4</strain>
    </source>
</reference>
<protein>
    <recommendedName>
        <fullName evidence="6">TVP38/TMEM64 family membrane protein</fullName>
    </recommendedName>
</protein>
<sequence length="194" mass="21613">MHIDFTSIDSTVSYIKSFGVYGPLAAFFLFYLQAIAPIIPYVIIAGAAGMIFGNLIGFFLAWGGAISGAFSLYWITKKIGGNRITDRIEKRYNFDLNSLDDKKIFWVLLICRIFPVVPTPIINIGSGLGGVKTKIFLSSSAIGKIPWAIIYVALGDYFMKSKNLSNTLTIIGIIFLISFLGINYFRKLLPNFRR</sequence>
<evidence type="ECO:0000313" key="8">
    <source>
        <dbReference type="EMBL" id="CFX78280.1"/>
    </source>
</evidence>
<keyword evidence="5 6" id="KW-0472">Membrane</keyword>
<comment type="similarity">
    <text evidence="6">Belongs to the TVP38/TMEM64 family.</text>
</comment>
<name>A0A0E4C8Z5_9FIRM</name>
<dbReference type="AlphaFoldDB" id="A0A0E4C8Z5"/>
<evidence type="ECO:0000313" key="9">
    <source>
        <dbReference type="Proteomes" id="UP000045545"/>
    </source>
</evidence>
<dbReference type="PANTHER" id="PTHR12677">
    <property type="entry name" value="GOLGI APPARATUS MEMBRANE PROTEIN TVP38-RELATED"/>
    <property type="match status" value="1"/>
</dbReference>
<dbReference type="Proteomes" id="UP000045545">
    <property type="component" value="Unassembled WGS sequence"/>
</dbReference>